<dbReference type="GO" id="GO:0003723">
    <property type="term" value="F:RNA binding"/>
    <property type="evidence" value="ECO:0007669"/>
    <property type="project" value="InterPro"/>
</dbReference>
<protein>
    <submittedName>
        <fullName evidence="5">40s ribosomal protein s7</fullName>
    </submittedName>
</protein>
<dbReference type="GO" id="GO:0042274">
    <property type="term" value="P:ribosomal small subunit biogenesis"/>
    <property type="evidence" value="ECO:0007669"/>
    <property type="project" value="TreeGrafter"/>
</dbReference>
<sequence length="469" mass="52802">MADVDTRPTEEKPVATQEKPTDDASIDNATENATTTETGQEQPVTTVFHDRINYNVKHPLHNSWTLWFDNPHKKANAASWSQNLKEIVTVETVEDFWGVYNNIAKVNHLESNSNYHFFKKGIRPEWEDPANAEGGKFSIQFPRNRTGETINKYWLDMLLAMIGEQFAHEHEICGAVISVRKVFFRLALWIRSSDRNETTETLGRQIKEFLDIPSNLNLEFTPHVLGGYIKVDYSVSGCGGQVGIVAMATFQIWKTGFVRCSSDGLNVAFEQTVLTMASHKITKLAGAKPTDEFELSVAQALVDLENNVADLKKELRPLSITAAKEVEIGGGKKAIVIFVPVPQLKAFHKIQQRLTRELEKKFSDRHVVFVGQRRVLAKPSRRSNPKQPRPRSRTLTAVHDAILEDLAYPSELVGKRTRVAVDGTKTIKAFLDPKDATSLEYKLDTFSAVYKKLTGKAVVFEFPTNAELF</sequence>
<evidence type="ECO:0000256" key="2">
    <source>
        <dbReference type="ARBA" id="ARBA00022980"/>
    </source>
</evidence>
<proteinExistence type="inferred from homology"/>
<dbReference type="Gene3D" id="3.30.760.10">
    <property type="entry name" value="RNA Cap, Translation Initiation Factor Eif4e"/>
    <property type="match status" value="1"/>
</dbReference>
<feature type="region of interest" description="Disordered" evidence="4">
    <location>
        <begin position="1"/>
        <end position="27"/>
    </location>
</feature>
<keyword evidence="6" id="KW-1185">Reference proteome</keyword>
<evidence type="ECO:0000313" key="5">
    <source>
        <dbReference type="EMBL" id="CDH55905.1"/>
    </source>
</evidence>
<dbReference type="Pfam" id="PF01652">
    <property type="entry name" value="IF4E"/>
    <property type="match status" value="1"/>
</dbReference>
<dbReference type="GO" id="GO:0006364">
    <property type="term" value="P:rRNA processing"/>
    <property type="evidence" value="ECO:0007669"/>
    <property type="project" value="TreeGrafter"/>
</dbReference>
<dbReference type="GO" id="GO:0003735">
    <property type="term" value="F:structural constituent of ribosome"/>
    <property type="evidence" value="ECO:0007669"/>
    <property type="project" value="InterPro"/>
</dbReference>
<dbReference type="Proteomes" id="UP000027586">
    <property type="component" value="Unassembled WGS sequence"/>
</dbReference>
<keyword evidence="2 5" id="KW-0689">Ribosomal protein</keyword>
<dbReference type="OrthoDB" id="590761at2759"/>
<comment type="similarity">
    <text evidence="1">Belongs to the eukaryotic ribosomal protein eS7 family.</text>
</comment>
<dbReference type="InterPro" id="IPR001040">
    <property type="entry name" value="TIF_eIF_4E"/>
</dbReference>
<accession>A0A068S1P0</accession>
<dbReference type="VEuPathDB" id="FungiDB:LCOR_07004.1"/>
<organism evidence="5 6">
    <name type="scientific">Lichtheimia corymbifera JMRC:FSU:9682</name>
    <dbReference type="NCBI Taxonomy" id="1263082"/>
    <lineage>
        <taxon>Eukaryota</taxon>
        <taxon>Fungi</taxon>
        <taxon>Fungi incertae sedis</taxon>
        <taxon>Mucoromycota</taxon>
        <taxon>Mucoromycotina</taxon>
        <taxon>Mucoromycetes</taxon>
        <taxon>Mucorales</taxon>
        <taxon>Lichtheimiaceae</taxon>
        <taxon>Lichtheimia</taxon>
    </lineage>
</organism>
<dbReference type="STRING" id="1263082.A0A068S1P0"/>
<name>A0A068S1P0_9FUNG</name>
<reference evidence="5" key="1">
    <citation type="submission" date="2013-08" db="EMBL/GenBank/DDBJ databases">
        <title>Gene expansion shapes genome architecture in the human pathogen Lichtheimia corymbifera: an evolutionary genomics analysis in the ancient terrestrial Mucorales (Mucoromycotina).</title>
        <authorList>
            <person name="Schwartze V.U."/>
            <person name="Winter S."/>
            <person name="Shelest E."/>
            <person name="Marcet-Houben M."/>
            <person name="Horn F."/>
            <person name="Wehner S."/>
            <person name="Hoffmann K."/>
            <person name="Riege K."/>
            <person name="Sammeth M."/>
            <person name="Nowrousian M."/>
            <person name="Valiante V."/>
            <person name="Linde J."/>
            <person name="Jacobsen I.D."/>
            <person name="Marz M."/>
            <person name="Brakhage A.A."/>
            <person name="Gabaldon T."/>
            <person name="Bocker S."/>
            <person name="Voigt K."/>
        </authorList>
    </citation>
    <scope>NUCLEOTIDE SEQUENCE [LARGE SCALE GENOMIC DNA]</scope>
    <source>
        <strain evidence="5">FSU 9682</strain>
    </source>
</reference>
<evidence type="ECO:0000256" key="4">
    <source>
        <dbReference type="SAM" id="MobiDB-lite"/>
    </source>
</evidence>
<dbReference type="GO" id="GO:0032040">
    <property type="term" value="C:small-subunit processome"/>
    <property type="evidence" value="ECO:0007669"/>
    <property type="project" value="TreeGrafter"/>
</dbReference>
<gene>
    <name evidence="5" type="ORF">LCOR_07004.1</name>
</gene>
<dbReference type="GO" id="GO:0003743">
    <property type="term" value="F:translation initiation factor activity"/>
    <property type="evidence" value="ECO:0007669"/>
    <property type="project" value="InterPro"/>
</dbReference>
<dbReference type="EMBL" id="CBTN010000033">
    <property type="protein sequence ID" value="CDH55905.1"/>
    <property type="molecule type" value="Genomic_DNA"/>
</dbReference>
<dbReference type="GO" id="GO:0030686">
    <property type="term" value="C:90S preribosome"/>
    <property type="evidence" value="ECO:0007669"/>
    <property type="project" value="TreeGrafter"/>
</dbReference>
<dbReference type="AlphaFoldDB" id="A0A068S1P0"/>
<dbReference type="PANTHER" id="PTHR11278">
    <property type="entry name" value="40S RIBOSOMAL PROTEIN S7"/>
    <property type="match status" value="1"/>
</dbReference>
<dbReference type="GO" id="GO:0022627">
    <property type="term" value="C:cytosolic small ribosomal subunit"/>
    <property type="evidence" value="ECO:0007669"/>
    <property type="project" value="TreeGrafter"/>
</dbReference>
<evidence type="ECO:0000256" key="1">
    <source>
        <dbReference type="ARBA" id="ARBA00007820"/>
    </source>
</evidence>
<dbReference type="SUPFAM" id="SSF55418">
    <property type="entry name" value="eIF4e-like"/>
    <property type="match status" value="1"/>
</dbReference>
<evidence type="ECO:0000313" key="6">
    <source>
        <dbReference type="Proteomes" id="UP000027586"/>
    </source>
</evidence>
<dbReference type="InterPro" id="IPR047861">
    <property type="entry name" value="Ribosomal_eS7_CS"/>
</dbReference>
<dbReference type="InterPro" id="IPR023398">
    <property type="entry name" value="TIF_eIF4e-like"/>
</dbReference>
<dbReference type="InterPro" id="IPR000554">
    <property type="entry name" value="Ribosomal_eS7"/>
</dbReference>
<dbReference type="Pfam" id="PF01251">
    <property type="entry name" value="Ribosomal_S7e"/>
    <property type="match status" value="1"/>
</dbReference>
<feature type="compositionally biased region" description="Basic and acidic residues" evidence="4">
    <location>
        <begin position="1"/>
        <end position="13"/>
    </location>
</feature>
<dbReference type="PANTHER" id="PTHR11278:SF0">
    <property type="entry name" value="SMALL RIBOSOMAL SUBUNIT PROTEIN ES7"/>
    <property type="match status" value="1"/>
</dbReference>
<comment type="caution">
    <text evidence="5">The sequence shown here is derived from an EMBL/GenBank/DDBJ whole genome shotgun (WGS) entry which is preliminary data.</text>
</comment>
<keyword evidence="3" id="KW-0687">Ribonucleoprotein</keyword>
<dbReference type="PROSITE" id="PS00948">
    <property type="entry name" value="RIBOSOMAL_S7E"/>
    <property type="match status" value="1"/>
</dbReference>
<evidence type="ECO:0000256" key="3">
    <source>
        <dbReference type="ARBA" id="ARBA00023274"/>
    </source>
</evidence>